<dbReference type="Proteomes" id="UP000620262">
    <property type="component" value="Unassembled WGS sequence"/>
</dbReference>
<organism evidence="1 2">
    <name type="scientific">Rhizobium viscosum</name>
    <name type="common">Arthrobacter viscosus</name>
    <dbReference type="NCBI Taxonomy" id="1673"/>
    <lineage>
        <taxon>Bacteria</taxon>
        <taxon>Pseudomonadati</taxon>
        <taxon>Pseudomonadota</taxon>
        <taxon>Alphaproteobacteria</taxon>
        <taxon>Hyphomicrobiales</taxon>
        <taxon>Rhizobiaceae</taxon>
        <taxon>Rhizobium/Agrobacterium group</taxon>
        <taxon>Rhizobium</taxon>
    </lineage>
</organism>
<comment type="caution">
    <text evidence="1">The sequence shown here is derived from an EMBL/GenBank/DDBJ whole genome shotgun (WGS) entry which is preliminary data.</text>
</comment>
<sequence length="183" mass="20676">MAIKNPSSGGRAFQRFWETELPTVCVVAIALGGDLLSHVRIRAPLFECRKITDEIFKRMPNEDRYPRLPSNAPDGEALDAIRTTEPDKAKVDYDQANTVEILNIACHNCQIVNQCRCRNRASASLRRSGIRICAHRVAITSSIGRIRSTNSGRTRLSIHAPRREPRAPSRRWMLKFRVLAPES</sequence>
<protein>
    <submittedName>
        <fullName evidence="1">Uncharacterized protein</fullName>
    </submittedName>
</protein>
<name>A0ABR9IYM6_RHIVS</name>
<proteinExistence type="predicted"/>
<evidence type="ECO:0000313" key="2">
    <source>
        <dbReference type="Proteomes" id="UP000620262"/>
    </source>
</evidence>
<keyword evidence="2" id="KW-1185">Reference proteome</keyword>
<evidence type="ECO:0000313" key="1">
    <source>
        <dbReference type="EMBL" id="MBE1508333.1"/>
    </source>
</evidence>
<reference evidence="1 2" key="1">
    <citation type="submission" date="2020-10" db="EMBL/GenBank/DDBJ databases">
        <title>Sequencing the genomes of 1000 actinobacteria strains.</title>
        <authorList>
            <person name="Klenk H.-P."/>
        </authorList>
    </citation>
    <scope>NUCLEOTIDE SEQUENCE [LARGE SCALE GENOMIC DNA]</scope>
    <source>
        <strain evidence="1 2">DSM 7307</strain>
    </source>
</reference>
<dbReference type="EMBL" id="JADBEC010000002">
    <property type="protein sequence ID" value="MBE1508333.1"/>
    <property type="molecule type" value="Genomic_DNA"/>
</dbReference>
<gene>
    <name evidence="1" type="ORF">H4W29_005578</name>
</gene>
<accession>A0ABR9IYM6</accession>